<geneLocation type="plasmid" evidence="2 5">
    <name>unnamed</name>
</geneLocation>
<accession>A0A1H3NAM0</accession>
<evidence type="ECO:0000259" key="1">
    <source>
        <dbReference type="Pfam" id="PF08401"/>
    </source>
</evidence>
<evidence type="ECO:0000313" key="2">
    <source>
        <dbReference type="EMBL" id="QPS84859.1"/>
    </source>
</evidence>
<dbReference type="GO" id="GO:0003697">
    <property type="term" value="F:single-stranded DNA binding"/>
    <property type="evidence" value="ECO:0007669"/>
    <property type="project" value="InterPro"/>
</dbReference>
<dbReference type="AlphaFoldDB" id="A0A1H3NAM0"/>
<evidence type="ECO:0000313" key="3">
    <source>
        <dbReference type="EMBL" id="SDY85525.1"/>
    </source>
</evidence>
<dbReference type="Pfam" id="PF08401">
    <property type="entry name" value="ArdcN"/>
    <property type="match status" value="1"/>
</dbReference>
<gene>
    <name evidence="2" type="ORF">I6G47_32415</name>
    <name evidence="3" type="ORF">SAMN05421547_108235</name>
</gene>
<dbReference type="InterPro" id="IPR013610">
    <property type="entry name" value="ArdC_N"/>
</dbReference>
<proteinExistence type="predicted"/>
<dbReference type="RefSeq" id="WP_065345250.1">
    <property type="nucleotide sequence ID" value="NZ_CP065749.1"/>
</dbReference>
<evidence type="ECO:0000313" key="4">
    <source>
        <dbReference type="Proteomes" id="UP000183417"/>
    </source>
</evidence>
<dbReference type="GeneID" id="94689053"/>
<dbReference type="KEGG" id="dla:I6G47_32415"/>
<feature type="domain" description="N-terminal" evidence="1">
    <location>
        <begin position="7"/>
        <end position="105"/>
    </location>
</feature>
<reference evidence="2 5" key="2">
    <citation type="submission" date="2020-12" db="EMBL/GenBank/DDBJ databases">
        <title>FDA dAtabase for Regulatory Grade micrObial Sequences (FDA-ARGOS): Supporting development and validation of Infectious Disease Dx tests.</title>
        <authorList>
            <person name="Sproer C."/>
            <person name="Gronow S."/>
            <person name="Severitt S."/>
            <person name="Schroder I."/>
            <person name="Tallon L."/>
            <person name="Sadzewicz L."/>
            <person name="Zhao X."/>
            <person name="Boylan J."/>
            <person name="Ott S."/>
            <person name="Bowen H."/>
            <person name="Vavikolanu K."/>
            <person name="Mehta A."/>
            <person name="Aluvathingal J."/>
            <person name="Nadendla S."/>
            <person name="Lowell S."/>
            <person name="Myers T."/>
            <person name="Yan Y."/>
            <person name="Sichtig H."/>
        </authorList>
    </citation>
    <scope>NUCLEOTIDE SEQUENCE [LARGE SCALE GENOMIC DNA]</scope>
    <source>
        <strain evidence="2 5">FDAARGOS_890</strain>
        <plasmid evidence="2 5">unnamed</plasmid>
    </source>
</reference>
<name>A0A1H3NAM0_9BURK</name>
<dbReference type="Proteomes" id="UP000183417">
    <property type="component" value="Unassembled WGS sequence"/>
</dbReference>
<keyword evidence="2" id="KW-0614">Plasmid</keyword>
<sequence>METKTPEPWRPDWSKLFDSILTDPGVLGTYYSAFHEYSLGNQVLAMMQLVDRGLPISPISSFHAWKEKGRKVAKGQKALGLWMPVTVKGDKARGDAKDGDADATSETGSKRIFVIRNNWFAYSQTEPDERGDCPSYSPPETPVCGWDKAQALAVLEVTEVPFEMVSGNTQGYASPLSKEVSISPLAKLPHKTLFHELAHCILHAKEAEFACLFELDKSIREAEAEATAFLCCSALGLPGLEEARGYVQAWLGSGSTREAFKKSASRVFTAANRILKAGAVKHEPGVMSPASSPAPMQHAADPSGQCLLFA</sequence>
<dbReference type="Proteomes" id="UP000595064">
    <property type="component" value="Plasmid unnamed"/>
</dbReference>
<keyword evidence="5" id="KW-1185">Reference proteome</keyword>
<dbReference type="EMBL" id="FNPE01000008">
    <property type="protein sequence ID" value="SDY85525.1"/>
    <property type="molecule type" value="Genomic_DNA"/>
</dbReference>
<dbReference type="EMBL" id="CP065749">
    <property type="protein sequence ID" value="QPS84859.1"/>
    <property type="molecule type" value="Genomic_DNA"/>
</dbReference>
<organism evidence="3 4">
    <name type="scientific">Delftia lacustris</name>
    <dbReference type="NCBI Taxonomy" id="558537"/>
    <lineage>
        <taxon>Bacteria</taxon>
        <taxon>Pseudomonadati</taxon>
        <taxon>Pseudomonadota</taxon>
        <taxon>Betaproteobacteria</taxon>
        <taxon>Burkholderiales</taxon>
        <taxon>Comamonadaceae</taxon>
        <taxon>Delftia</taxon>
    </lineage>
</organism>
<protein>
    <submittedName>
        <fullName evidence="3">Antirestriction protein ArdC</fullName>
    </submittedName>
</protein>
<evidence type="ECO:0000313" key="5">
    <source>
        <dbReference type="Proteomes" id="UP000595064"/>
    </source>
</evidence>
<reference evidence="3 4" key="1">
    <citation type="submission" date="2016-10" db="EMBL/GenBank/DDBJ databases">
        <authorList>
            <person name="de Groot N.N."/>
        </authorList>
    </citation>
    <scope>NUCLEOTIDE SEQUENCE [LARGE SCALE GENOMIC DNA]</scope>
    <source>
        <strain evidence="3 4">LMG 24775</strain>
    </source>
</reference>